<keyword evidence="4" id="KW-0519">Myristate</keyword>
<feature type="domain" description="PDZ GRASP-type" evidence="10">
    <location>
        <begin position="111"/>
        <end position="199"/>
    </location>
</feature>
<keyword evidence="5" id="KW-0677">Repeat</keyword>
<feature type="domain" description="PDZ GRASP-type" evidence="10">
    <location>
        <begin position="15"/>
        <end position="105"/>
    </location>
</feature>
<dbReference type="PANTHER" id="PTHR12893">
    <property type="entry name" value="GOLGI REASSEMBLY STACKING PROTEIN GRASP"/>
    <property type="match status" value="1"/>
</dbReference>
<keyword evidence="6" id="KW-0333">Golgi apparatus</keyword>
<keyword evidence="8" id="KW-0449">Lipoprotein</keyword>
<dbReference type="GO" id="GO:0046872">
    <property type="term" value="F:metal ion binding"/>
    <property type="evidence" value="ECO:0007669"/>
    <property type="project" value="UniProtKB-KW"/>
</dbReference>
<keyword evidence="7" id="KW-0472">Membrane</keyword>
<dbReference type="InterPro" id="IPR036034">
    <property type="entry name" value="PDZ_sf"/>
</dbReference>
<evidence type="ECO:0000256" key="5">
    <source>
        <dbReference type="ARBA" id="ARBA00022737"/>
    </source>
</evidence>
<evidence type="ECO:0000256" key="3">
    <source>
        <dbReference type="ARBA" id="ARBA00022553"/>
    </source>
</evidence>
<accession>A0A7G3AHU0</accession>
<evidence type="ECO:0000256" key="7">
    <source>
        <dbReference type="ARBA" id="ARBA00023136"/>
    </source>
</evidence>
<keyword evidence="3" id="KW-0597">Phosphoprotein</keyword>
<keyword evidence="9" id="KW-0862">Zinc</keyword>
<dbReference type="SUPFAM" id="SSF50156">
    <property type="entry name" value="PDZ domain-like"/>
    <property type="match status" value="2"/>
</dbReference>
<keyword evidence="9" id="KW-0479">Metal-binding</keyword>
<proteinExistence type="inferred from homology"/>
<dbReference type="Gene3D" id="2.30.42.10">
    <property type="match status" value="2"/>
</dbReference>
<reference evidence="11" key="1">
    <citation type="journal article" date="2020" name="BMC">
        <title>Leishmania infection induces a limited differential gene expression in the sand fly midgut.</title>
        <authorList>
            <person name="Coutinho-Abreu I.V."/>
            <person name="Serafim T.D."/>
            <person name="Meneses C."/>
            <person name="Kamhawi S."/>
            <person name="Oliveira F."/>
            <person name="Valenzuela J.G."/>
        </authorList>
    </citation>
    <scope>NUCLEOTIDE SEQUENCE</scope>
    <source>
        <strain evidence="11">Jacobina</strain>
        <tissue evidence="11">Midgut</tissue>
    </source>
</reference>
<comment type="similarity">
    <text evidence="2">Belongs to the GORASP family.</text>
</comment>
<evidence type="ECO:0000256" key="6">
    <source>
        <dbReference type="ARBA" id="ARBA00023034"/>
    </source>
</evidence>
<dbReference type="GO" id="GO:0000139">
    <property type="term" value="C:Golgi membrane"/>
    <property type="evidence" value="ECO:0007669"/>
    <property type="project" value="UniProtKB-SubCell"/>
</dbReference>
<feature type="binding site" evidence="9">
    <location>
        <position position="103"/>
    </location>
    <ligand>
        <name>Zn(2+)</name>
        <dbReference type="ChEBI" id="CHEBI:29105"/>
    </ligand>
</feature>
<comment type="subcellular location">
    <subcellularLocation>
        <location evidence="1">Golgi apparatus membrane</location>
    </subcellularLocation>
</comment>
<evidence type="ECO:0000256" key="8">
    <source>
        <dbReference type="ARBA" id="ARBA00023288"/>
    </source>
</evidence>
<dbReference type="InterPro" id="IPR007583">
    <property type="entry name" value="GRASP55_65"/>
</dbReference>
<evidence type="ECO:0000256" key="2">
    <source>
        <dbReference type="ARBA" id="ARBA00007144"/>
    </source>
</evidence>
<organism evidence="11">
    <name type="scientific">Lutzomyia longipalpis</name>
    <name type="common">Sand fly</name>
    <dbReference type="NCBI Taxonomy" id="7200"/>
    <lineage>
        <taxon>Eukaryota</taxon>
        <taxon>Metazoa</taxon>
        <taxon>Ecdysozoa</taxon>
        <taxon>Arthropoda</taxon>
        <taxon>Hexapoda</taxon>
        <taxon>Insecta</taxon>
        <taxon>Pterygota</taxon>
        <taxon>Neoptera</taxon>
        <taxon>Endopterygota</taxon>
        <taxon>Diptera</taxon>
        <taxon>Nematocera</taxon>
        <taxon>Psychodoidea</taxon>
        <taxon>Psychodidae</taxon>
        <taxon>Lutzomyia</taxon>
        <taxon>Lutzomyia</taxon>
    </lineage>
</organism>
<dbReference type="AlphaFoldDB" id="A0A7G3AHU0"/>
<sequence>MGVSHSVNVPGGGSEGYHVLRVQDNSPGQRAGLEAFFDFIVAIGNIRLDQDNDSLKELLKLNVEKEIKMVVYSSKTQTVREVQITPSAKWGGTGLLGVSIRFCSFEGVNENVWHILEVHPSSPAEEAGLRSFSDYIIGADSVLHESEDLFTLIVSHEGRPLKMYVYNTDDDACREVTIRPNSKWGGEGSMGCGIGYGYLHRIPVRTLPEEKKPLFRMPINVENVTTTTPPLIAPTNTTAAAFVPTTPEPTIPFVPPLTNTFPNVSGAQNGEAAAHSALPAASAVSLATPQQVTTNTFAPTVATSAIPGVINTSQLFSGVPSTLPDPFAGVTAPPMAVPPVPMYSPHQIPAPAPIHHIPAFSSAATTSASPLFAPPPPAALSYPVMEPQPPPPLQTVSTYPQVAGTALTTPIALPGMPPITVSATIPAQALLSSFASTAPQN</sequence>
<dbReference type="PROSITE" id="PS51865">
    <property type="entry name" value="PDZ_GRASP"/>
    <property type="match status" value="2"/>
</dbReference>
<protein>
    <submittedName>
        <fullName evidence="11">Putative golgi reassembly-stacking protein 1</fullName>
    </submittedName>
</protein>
<evidence type="ECO:0000256" key="4">
    <source>
        <dbReference type="ARBA" id="ARBA00022707"/>
    </source>
</evidence>
<dbReference type="VEuPathDB" id="VectorBase:LLONM1_008788"/>
<dbReference type="PANTHER" id="PTHR12893:SF0">
    <property type="entry name" value="GRASP65"/>
    <property type="match status" value="1"/>
</dbReference>
<feature type="binding site" evidence="9">
    <location>
        <position position="18"/>
    </location>
    <ligand>
        <name>Zn(2+)</name>
        <dbReference type="ChEBI" id="CHEBI:29105"/>
    </ligand>
</feature>
<dbReference type="GO" id="GO:0007030">
    <property type="term" value="P:Golgi organization"/>
    <property type="evidence" value="ECO:0007669"/>
    <property type="project" value="TreeGrafter"/>
</dbReference>
<name>A0A7G3AHU0_LUTLO</name>
<dbReference type="Pfam" id="PF04495">
    <property type="entry name" value="GRASP55_65"/>
    <property type="match status" value="1"/>
</dbReference>
<evidence type="ECO:0000313" key="11">
    <source>
        <dbReference type="EMBL" id="MBC1172170.1"/>
    </source>
</evidence>
<dbReference type="FunFam" id="2.30.42.10:FF:000056">
    <property type="entry name" value="Golgi reassembly-stacking protein 2 isoform 1"/>
    <property type="match status" value="1"/>
</dbReference>
<evidence type="ECO:0000256" key="1">
    <source>
        <dbReference type="ARBA" id="ARBA00004394"/>
    </source>
</evidence>
<evidence type="ECO:0000259" key="10">
    <source>
        <dbReference type="PROSITE" id="PS51865"/>
    </source>
</evidence>
<dbReference type="InterPro" id="IPR024958">
    <property type="entry name" value="GRASP_PDZ"/>
</dbReference>
<dbReference type="FunFam" id="2.30.42.10:FF:000026">
    <property type="entry name" value="Golgi reassembly stacking protein 2"/>
    <property type="match status" value="1"/>
</dbReference>
<dbReference type="EMBL" id="GITU01003467">
    <property type="protein sequence ID" value="MBC1172170.1"/>
    <property type="molecule type" value="Transcribed_RNA"/>
</dbReference>
<evidence type="ECO:0000256" key="9">
    <source>
        <dbReference type="PIRSR" id="PIRSR607583-1"/>
    </source>
</evidence>